<dbReference type="VEuPathDB" id="FungiDB:AMAG_03362"/>
<evidence type="ECO:0000313" key="3">
    <source>
        <dbReference type="Proteomes" id="UP000054350"/>
    </source>
</evidence>
<evidence type="ECO:0000256" key="1">
    <source>
        <dbReference type="SAM" id="MobiDB-lite"/>
    </source>
</evidence>
<protein>
    <submittedName>
        <fullName evidence="2">Uncharacterized protein</fullName>
    </submittedName>
</protein>
<accession>A0A0L0S998</accession>
<organism evidence="2 3">
    <name type="scientific">Allomyces macrogynus (strain ATCC 38327)</name>
    <name type="common">Allomyces javanicus var. macrogynus</name>
    <dbReference type="NCBI Taxonomy" id="578462"/>
    <lineage>
        <taxon>Eukaryota</taxon>
        <taxon>Fungi</taxon>
        <taxon>Fungi incertae sedis</taxon>
        <taxon>Blastocladiomycota</taxon>
        <taxon>Blastocladiomycetes</taxon>
        <taxon>Blastocladiales</taxon>
        <taxon>Blastocladiaceae</taxon>
        <taxon>Allomyces</taxon>
    </lineage>
</organism>
<reference evidence="2 3" key="1">
    <citation type="submission" date="2009-11" db="EMBL/GenBank/DDBJ databases">
        <title>Annotation of Allomyces macrogynus ATCC 38327.</title>
        <authorList>
            <consortium name="The Broad Institute Genome Sequencing Platform"/>
            <person name="Russ C."/>
            <person name="Cuomo C."/>
            <person name="Burger G."/>
            <person name="Gray M.W."/>
            <person name="Holland P.W.H."/>
            <person name="King N."/>
            <person name="Lang F.B.F."/>
            <person name="Roger A.J."/>
            <person name="Ruiz-Trillo I."/>
            <person name="Young S.K."/>
            <person name="Zeng Q."/>
            <person name="Gargeya S."/>
            <person name="Fitzgerald M."/>
            <person name="Haas B."/>
            <person name="Abouelleil A."/>
            <person name="Alvarado L."/>
            <person name="Arachchi H.M."/>
            <person name="Berlin A."/>
            <person name="Chapman S.B."/>
            <person name="Gearin G."/>
            <person name="Goldberg J."/>
            <person name="Griggs A."/>
            <person name="Gujja S."/>
            <person name="Hansen M."/>
            <person name="Heiman D."/>
            <person name="Howarth C."/>
            <person name="Larimer J."/>
            <person name="Lui A."/>
            <person name="MacDonald P.J.P."/>
            <person name="McCowen C."/>
            <person name="Montmayeur A."/>
            <person name="Murphy C."/>
            <person name="Neiman D."/>
            <person name="Pearson M."/>
            <person name="Priest M."/>
            <person name="Roberts A."/>
            <person name="Saif S."/>
            <person name="Shea T."/>
            <person name="Sisk P."/>
            <person name="Stolte C."/>
            <person name="Sykes S."/>
            <person name="Wortman J."/>
            <person name="Nusbaum C."/>
            <person name="Birren B."/>
        </authorList>
    </citation>
    <scope>NUCLEOTIDE SEQUENCE [LARGE SCALE GENOMIC DNA]</scope>
    <source>
        <strain evidence="2 3">ATCC 38327</strain>
    </source>
</reference>
<dbReference type="EMBL" id="GG745334">
    <property type="protein sequence ID" value="KNE59011.1"/>
    <property type="molecule type" value="Genomic_DNA"/>
</dbReference>
<keyword evidence="3" id="KW-1185">Reference proteome</keyword>
<dbReference type="Proteomes" id="UP000054350">
    <property type="component" value="Unassembled WGS sequence"/>
</dbReference>
<proteinExistence type="predicted"/>
<evidence type="ECO:0000313" key="2">
    <source>
        <dbReference type="EMBL" id="KNE59011.1"/>
    </source>
</evidence>
<sequence>MVGPGTDGSRPTAPQPVALPLRRASGLSTTASCHALWSINLSGQKLTHLGPPDPHSATDDPSLVPTDAAWTATSPHLPPAFGYLNIAHNRLGLSAVQAALRHVHAVLHLVLVGNPASLALGVPGLLDFPATGTHPASPPPTGAPLPSGHDHVAAWAALTPPHPCDARAITVGAPARVV</sequence>
<dbReference type="AlphaFoldDB" id="A0A0L0S998"/>
<feature type="region of interest" description="Disordered" evidence="1">
    <location>
        <begin position="48"/>
        <end position="70"/>
    </location>
</feature>
<gene>
    <name evidence="2" type="ORF">AMAG_03362</name>
</gene>
<reference evidence="3" key="2">
    <citation type="submission" date="2009-11" db="EMBL/GenBank/DDBJ databases">
        <title>The Genome Sequence of Allomyces macrogynus strain ATCC 38327.</title>
        <authorList>
            <consortium name="The Broad Institute Genome Sequencing Platform"/>
            <person name="Russ C."/>
            <person name="Cuomo C."/>
            <person name="Shea T."/>
            <person name="Young S.K."/>
            <person name="Zeng Q."/>
            <person name="Koehrsen M."/>
            <person name="Haas B."/>
            <person name="Borodovsky M."/>
            <person name="Guigo R."/>
            <person name="Alvarado L."/>
            <person name="Berlin A."/>
            <person name="Borenstein D."/>
            <person name="Chen Z."/>
            <person name="Engels R."/>
            <person name="Freedman E."/>
            <person name="Gellesch M."/>
            <person name="Goldberg J."/>
            <person name="Griggs A."/>
            <person name="Gujja S."/>
            <person name="Heiman D."/>
            <person name="Hepburn T."/>
            <person name="Howarth C."/>
            <person name="Jen D."/>
            <person name="Larson L."/>
            <person name="Lewis B."/>
            <person name="Mehta T."/>
            <person name="Park D."/>
            <person name="Pearson M."/>
            <person name="Roberts A."/>
            <person name="Saif S."/>
            <person name="Shenoy N."/>
            <person name="Sisk P."/>
            <person name="Stolte C."/>
            <person name="Sykes S."/>
            <person name="Walk T."/>
            <person name="White J."/>
            <person name="Yandava C."/>
            <person name="Burger G."/>
            <person name="Gray M.W."/>
            <person name="Holland P.W.H."/>
            <person name="King N."/>
            <person name="Lang F.B.F."/>
            <person name="Roger A.J."/>
            <person name="Ruiz-Trillo I."/>
            <person name="Lander E."/>
            <person name="Nusbaum C."/>
        </authorList>
    </citation>
    <scope>NUCLEOTIDE SEQUENCE [LARGE SCALE GENOMIC DNA]</scope>
    <source>
        <strain evidence="3">ATCC 38327</strain>
    </source>
</reference>
<name>A0A0L0S998_ALLM3</name>